<dbReference type="PANTHER" id="PTHR37687:SF1">
    <property type="entry name" value="AGAP006772-PA"/>
    <property type="match status" value="1"/>
</dbReference>
<dbReference type="EMBL" id="JBJQND010000016">
    <property type="protein sequence ID" value="KAL3846617.1"/>
    <property type="molecule type" value="Genomic_DNA"/>
</dbReference>
<reference evidence="2 3" key="1">
    <citation type="submission" date="2024-11" db="EMBL/GenBank/DDBJ databases">
        <title>Chromosome-level genome assembly of the freshwater bivalve Anodonta woodiana.</title>
        <authorList>
            <person name="Chen X."/>
        </authorList>
    </citation>
    <scope>NUCLEOTIDE SEQUENCE [LARGE SCALE GENOMIC DNA]</scope>
    <source>
        <strain evidence="2">MN2024</strain>
        <tissue evidence="2">Gills</tissue>
    </source>
</reference>
<proteinExistence type="predicted"/>
<sequence length="604" mass="68688">MKLQSIIALTYISYLLSGTCLCFRIRRRSAEYSGFEDPYALSNAFQSLDRQRRRLSADEGLGHILVSGGGHYLKQPYDTDDIMDYLTSDNPQDRFSTGDYFNLPVYERVRDLKEDNKEEFPYLVPYNNENALQAQKRTFRTPYRPQRVKPSMSELEDVFGSQNVPTKRLAPVRRSGPFTQSMVSEAESLLEENEKMSEADPQLDNNVDLINTMKDLLEKVENKEKLNIPKDGSESDNLKPIETVQEVIKVKAEEFPIKSTDKEGSTIEATKQELDEIFGGTNESEDKSVIPVKIVEEHREEILKQDDNGNDFIPVEEKEEKIVKEVESLDDNGSSKAKRGVNEDYGKNDLNVNELLSTISALNNEVSRLRLLQVLEDKENDYLASALQQATLEQLENKETYLKDEYDDINKATETEELIQILLQKEHPEGTDLSGPDDYDNVSDLVDEYMEPSTADVEEKRSQRPSLADIADGREKIQKWYEEPVKEEVQGAELEQSPDTCPIEKLSTNCAFADKLHLPIDADARILCNRHEMCYTCGQTIGLAESGCDQGYEGEVIQACENDESCLKDALLFLGLMKENHDYETYVHGICTAPCIQDYIYGLL</sequence>
<protein>
    <submittedName>
        <fullName evidence="2">Uncharacterized protein</fullName>
    </submittedName>
</protein>
<feature type="coiled-coil region" evidence="1">
    <location>
        <begin position="352"/>
        <end position="412"/>
    </location>
</feature>
<dbReference type="Proteomes" id="UP001634394">
    <property type="component" value="Unassembled WGS sequence"/>
</dbReference>
<dbReference type="PANTHER" id="PTHR37687">
    <property type="entry name" value="AGAP006772-PA"/>
    <property type="match status" value="1"/>
</dbReference>
<evidence type="ECO:0000313" key="2">
    <source>
        <dbReference type="EMBL" id="KAL3846617.1"/>
    </source>
</evidence>
<evidence type="ECO:0000313" key="3">
    <source>
        <dbReference type="Proteomes" id="UP001634394"/>
    </source>
</evidence>
<dbReference type="InterPro" id="IPR038875">
    <property type="entry name" value="PLA2_conodipine-like"/>
</dbReference>
<organism evidence="2 3">
    <name type="scientific">Sinanodonta woodiana</name>
    <name type="common">Chinese pond mussel</name>
    <name type="synonym">Anodonta woodiana</name>
    <dbReference type="NCBI Taxonomy" id="1069815"/>
    <lineage>
        <taxon>Eukaryota</taxon>
        <taxon>Metazoa</taxon>
        <taxon>Spiralia</taxon>
        <taxon>Lophotrochozoa</taxon>
        <taxon>Mollusca</taxon>
        <taxon>Bivalvia</taxon>
        <taxon>Autobranchia</taxon>
        <taxon>Heteroconchia</taxon>
        <taxon>Palaeoheterodonta</taxon>
        <taxon>Unionida</taxon>
        <taxon>Unionoidea</taxon>
        <taxon>Unionidae</taxon>
        <taxon>Unioninae</taxon>
        <taxon>Sinanodonta</taxon>
    </lineage>
</organism>
<dbReference type="AlphaFoldDB" id="A0ABD3UAU0"/>
<accession>A0ABD3UAU0</accession>
<gene>
    <name evidence="2" type="ORF">ACJMK2_017592</name>
</gene>
<keyword evidence="3" id="KW-1185">Reference proteome</keyword>
<name>A0ABD3UAU0_SINWO</name>
<evidence type="ECO:0000256" key="1">
    <source>
        <dbReference type="SAM" id="Coils"/>
    </source>
</evidence>
<comment type="caution">
    <text evidence="2">The sequence shown here is derived from an EMBL/GenBank/DDBJ whole genome shotgun (WGS) entry which is preliminary data.</text>
</comment>
<keyword evidence="1" id="KW-0175">Coiled coil</keyword>